<name>A0AAE3R134_9BACT</name>
<evidence type="ECO:0000256" key="4">
    <source>
        <dbReference type="ARBA" id="ARBA00022737"/>
    </source>
</evidence>
<feature type="binding site" evidence="8">
    <location>
        <begin position="248"/>
        <end position="250"/>
    </location>
    <ligand>
        <name>substrate</name>
    </ligand>
</feature>
<feature type="active site" description="Charge relay system" evidence="7">
    <location>
        <position position="139"/>
    </location>
</feature>
<evidence type="ECO:0000313" key="12">
    <source>
        <dbReference type="Proteomes" id="UP001232063"/>
    </source>
</evidence>
<dbReference type="SUPFAM" id="SSF50494">
    <property type="entry name" value="Trypsin-like serine proteases"/>
    <property type="match status" value="1"/>
</dbReference>
<evidence type="ECO:0000256" key="9">
    <source>
        <dbReference type="SAM" id="Phobius"/>
    </source>
</evidence>
<dbReference type="Gene3D" id="2.30.42.10">
    <property type="match status" value="2"/>
</dbReference>
<gene>
    <name evidence="11" type="ORF">QNI22_03760</name>
</gene>
<dbReference type="InterPro" id="IPR009003">
    <property type="entry name" value="Peptidase_S1_PA"/>
</dbReference>
<dbReference type="SMART" id="SM00228">
    <property type="entry name" value="PDZ"/>
    <property type="match status" value="2"/>
</dbReference>
<feature type="active site" description="Charge relay system" evidence="7">
    <location>
        <position position="169"/>
    </location>
</feature>
<dbReference type="NCBIfam" id="TIGR02037">
    <property type="entry name" value="degP_htrA_DO"/>
    <property type="match status" value="1"/>
</dbReference>
<dbReference type="InterPro" id="IPR001478">
    <property type="entry name" value="PDZ"/>
</dbReference>
<dbReference type="Proteomes" id="UP001232063">
    <property type="component" value="Unassembled WGS sequence"/>
</dbReference>
<feature type="domain" description="PDZ" evidence="10">
    <location>
        <begin position="403"/>
        <end position="490"/>
    </location>
</feature>
<feature type="binding site" evidence="8">
    <location>
        <position position="169"/>
    </location>
    <ligand>
        <name>substrate</name>
    </ligand>
</feature>
<evidence type="ECO:0000256" key="8">
    <source>
        <dbReference type="PIRSR" id="PIRSR611782-2"/>
    </source>
</evidence>
<dbReference type="Gene3D" id="2.40.10.120">
    <property type="match status" value="1"/>
</dbReference>
<feature type="transmembrane region" description="Helical" evidence="9">
    <location>
        <begin position="12"/>
        <end position="33"/>
    </location>
</feature>
<dbReference type="AlphaFoldDB" id="A0AAE3R134"/>
<feature type="active site" description="Charge relay system" evidence="7">
    <location>
        <position position="250"/>
    </location>
</feature>
<comment type="caution">
    <text evidence="11">The sequence shown here is derived from an EMBL/GenBank/DDBJ whole genome shotgun (WGS) entry which is preliminary data.</text>
</comment>
<dbReference type="EMBL" id="JASJOU010000001">
    <property type="protein sequence ID" value="MDJ1499744.1"/>
    <property type="molecule type" value="Genomic_DNA"/>
</dbReference>
<keyword evidence="9" id="KW-0812">Transmembrane</keyword>
<dbReference type="EC" id="3.4.21.107" evidence="11"/>
<keyword evidence="9" id="KW-1133">Transmembrane helix</keyword>
<sequence>MKKLLSAEYAKIFVAAILGSMLTLGGFACFNRGENKPVFIEKAADFYHNASVVSGNENPQGDFSAAAEAVVPAVVNIRSTVGSQVASRGEREDQEGMDPFEQFFGRRFRDFEMRPQGPQKASGSGVIISSDGYIVTNNHVVENADELEVFLSDKRSFKAKVIGTDPNTDLALIKIAANNLPKLAFANSDNVKIGSWAMAVGFPLQLESTVTAGIVSAKGRSIGILQGDAANRVPVESFIQTDAAINPGNSGGALVNLNGDLIGINTAIASPTGSYAGYGFAIPANLVSKVVEDILKYGSVQQAYLGVVLGQVDKEAIEKNGLKVQSGVFLDSLIAGGSAASSGLKENDVILKIDESSIGTIADIKEKIARHRPGDVINVLVNRKGSETAVKVTLKGLSNNAAIVKRERSEAVESLGVEFANLSAEDKKKAGVEFGVKVASIYTGKLREAGVRPGFIIMKVNNQPVKNVDELLKAINQSDDMVNLMGKYPNSSQKLIYGFEK</sequence>
<evidence type="ECO:0000256" key="2">
    <source>
        <dbReference type="ARBA" id="ARBA00022670"/>
    </source>
</evidence>
<organism evidence="11 12">
    <name type="scientific">Xanthocytophaga agilis</name>
    <dbReference type="NCBI Taxonomy" id="3048010"/>
    <lineage>
        <taxon>Bacteria</taxon>
        <taxon>Pseudomonadati</taxon>
        <taxon>Bacteroidota</taxon>
        <taxon>Cytophagia</taxon>
        <taxon>Cytophagales</taxon>
        <taxon>Rhodocytophagaceae</taxon>
        <taxon>Xanthocytophaga</taxon>
    </lineage>
</organism>
<dbReference type="PROSITE" id="PS51257">
    <property type="entry name" value="PROKAR_LIPOPROTEIN"/>
    <property type="match status" value="1"/>
</dbReference>
<keyword evidence="12" id="KW-1185">Reference proteome</keyword>
<proteinExistence type="inferred from homology"/>
<dbReference type="InterPro" id="IPR025926">
    <property type="entry name" value="PDZ-like_dom"/>
</dbReference>
<evidence type="ECO:0000256" key="5">
    <source>
        <dbReference type="ARBA" id="ARBA00022801"/>
    </source>
</evidence>
<reference evidence="11" key="1">
    <citation type="submission" date="2023-05" db="EMBL/GenBank/DDBJ databases">
        <authorList>
            <person name="Zhang X."/>
        </authorList>
    </citation>
    <scope>NUCLEOTIDE SEQUENCE</scope>
    <source>
        <strain evidence="11">BD1B2-1</strain>
    </source>
</reference>
<keyword evidence="3" id="KW-0732">Signal</keyword>
<accession>A0AAE3R134</accession>
<protein>
    <submittedName>
        <fullName evidence="11">Do family serine endopeptidase</fullName>
        <ecNumber evidence="11">3.4.21.107</ecNumber>
    </submittedName>
</protein>
<feature type="binding site" evidence="8">
    <location>
        <position position="139"/>
    </location>
    <ligand>
        <name>substrate</name>
    </ligand>
</feature>
<dbReference type="Pfam" id="PF12812">
    <property type="entry name" value="PDZ_1"/>
    <property type="match status" value="1"/>
</dbReference>
<dbReference type="GO" id="GO:0006508">
    <property type="term" value="P:proteolysis"/>
    <property type="evidence" value="ECO:0007669"/>
    <property type="project" value="UniProtKB-KW"/>
</dbReference>
<evidence type="ECO:0000256" key="3">
    <source>
        <dbReference type="ARBA" id="ARBA00022729"/>
    </source>
</evidence>
<dbReference type="SUPFAM" id="SSF50156">
    <property type="entry name" value="PDZ domain-like"/>
    <property type="match status" value="2"/>
</dbReference>
<comment type="similarity">
    <text evidence="1">Belongs to the peptidase S1C family.</text>
</comment>
<evidence type="ECO:0000256" key="7">
    <source>
        <dbReference type="PIRSR" id="PIRSR611782-1"/>
    </source>
</evidence>
<keyword evidence="6" id="KW-0720">Serine protease</keyword>
<keyword evidence="9" id="KW-0472">Membrane</keyword>
<dbReference type="PROSITE" id="PS50106">
    <property type="entry name" value="PDZ"/>
    <property type="match status" value="2"/>
</dbReference>
<dbReference type="PANTHER" id="PTHR22939">
    <property type="entry name" value="SERINE PROTEASE FAMILY S1C HTRA-RELATED"/>
    <property type="match status" value="1"/>
</dbReference>
<keyword evidence="2" id="KW-0645">Protease</keyword>
<evidence type="ECO:0000256" key="6">
    <source>
        <dbReference type="ARBA" id="ARBA00022825"/>
    </source>
</evidence>
<keyword evidence="5 11" id="KW-0378">Hydrolase</keyword>
<feature type="domain" description="PDZ" evidence="10">
    <location>
        <begin position="306"/>
        <end position="385"/>
    </location>
</feature>
<keyword evidence="4" id="KW-0677">Repeat</keyword>
<dbReference type="PRINTS" id="PR00834">
    <property type="entry name" value="PROTEASES2C"/>
</dbReference>
<dbReference type="InterPro" id="IPR036034">
    <property type="entry name" value="PDZ_sf"/>
</dbReference>
<dbReference type="InterPro" id="IPR001940">
    <property type="entry name" value="Peptidase_S1C"/>
</dbReference>
<dbReference type="GO" id="GO:0004252">
    <property type="term" value="F:serine-type endopeptidase activity"/>
    <property type="evidence" value="ECO:0007669"/>
    <property type="project" value="InterPro"/>
</dbReference>
<dbReference type="InterPro" id="IPR011782">
    <property type="entry name" value="Pept_S1C_Do"/>
</dbReference>
<evidence type="ECO:0000259" key="10">
    <source>
        <dbReference type="PROSITE" id="PS50106"/>
    </source>
</evidence>
<dbReference type="RefSeq" id="WP_314509295.1">
    <property type="nucleotide sequence ID" value="NZ_JASJOU010000001.1"/>
</dbReference>
<evidence type="ECO:0000256" key="1">
    <source>
        <dbReference type="ARBA" id="ARBA00010541"/>
    </source>
</evidence>
<dbReference type="Pfam" id="PF13180">
    <property type="entry name" value="PDZ_2"/>
    <property type="match status" value="1"/>
</dbReference>
<dbReference type="PANTHER" id="PTHR22939:SF129">
    <property type="entry name" value="SERINE PROTEASE HTRA2, MITOCHONDRIAL"/>
    <property type="match status" value="1"/>
</dbReference>
<dbReference type="Pfam" id="PF13365">
    <property type="entry name" value="Trypsin_2"/>
    <property type="match status" value="1"/>
</dbReference>
<evidence type="ECO:0000313" key="11">
    <source>
        <dbReference type="EMBL" id="MDJ1499744.1"/>
    </source>
</evidence>